<sequence>MVCSICLDELFDDGTFQNFTKSLKEITLIHVCGHQFHKKCLDRALVDKLRCPKCRIDIDRSSFGPLSDVLVQQQGQQDAQQGQQDDHGLQELHDPQNVLEHVHENEYLALDRAVLEHQHVPPVLDGHGVFIQKYEVHRVGTKMRLLCKCGTNVERFWVKWLHHEPSWEDVNQIVGQESCQEALAYWQARHLVGSTPERLVDHVDNDRAHEQPTWVLSGNKRKVLTESARPARSSAVRQLFRSSTIIPAFQPLIDDVNNALRNLQQLVHHGPEPVQLQELQRVQHEEHVDHQEHQELQHLPVQNGHQEPEVPQIVHHGPEIEIQEHEQLIEQQVHEVQEVHQNVQQGPGIEHQDGQLLIGQNARVHVRRVSSNF</sequence>
<dbReference type="WBParaSite" id="MhA1_Contig800.frz3.gene19">
    <property type="protein sequence ID" value="MhA1_Contig800.frz3.gene19"/>
    <property type="gene ID" value="MhA1_Contig800.frz3.gene19"/>
</dbReference>
<evidence type="ECO:0000313" key="5">
    <source>
        <dbReference type="Proteomes" id="UP000095281"/>
    </source>
</evidence>
<organism evidence="5 6">
    <name type="scientific">Meloidogyne hapla</name>
    <name type="common">Root-knot nematode worm</name>
    <dbReference type="NCBI Taxonomy" id="6305"/>
    <lineage>
        <taxon>Eukaryota</taxon>
        <taxon>Metazoa</taxon>
        <taxon>Ecdysozoa</taxon>
        <taxon>Nematoda</taxon>
        <taxon>Chromadorea</taxon>
        <taxon>Rhabditida</taxon>
        <taxon>Tylenchina</taxon>
        <taxon>Tylenchomorpha</taxon>
        <taxon>Tylenchoidea</taxon>
        <taxon>Meloidogynidae</taxon>
        <taxon>Meloidogyninae</taxon>
        <taxon>Meloidogyne</taxon>
    </lineage>
</organism>
<proteinExistence type="predicted"/>
<keyword evidence="1 3" id="KW-0863">Zinc-finger</keyword>
<dbReference type="PROSITE" id="PS50089">
    <property type="entry name" value="ZF_RING_2"/>
    <property type="match status" value="1"/>
</dbReference>
<protein>
    <submittedName>
        <fullName evidence="6">RING-type domain-containing protein</fullName>
    </submittedName>
</protein>
<keyword evidence="2" id="KW-0862">Zinc</keyword>
<dbReference type="Gene3D" id="3.30.40.10">
    <property type="entry name" value="Zinc/RING finger domain, C3HC4 (zinc finger)"/>
    <property type="match status" value="1"/>
</dbReference>
<keyword evidence="5" id="KW-1185">Reference proteome</keyword>
<reference evidence="6" key="1">
    <citation type="submission" date="2016-11" db="UniProtKB">
        <authorList>
            <consortium name="WormBaseParasite"/>
        </authorList>
    </citation>
    <scope>IDENTIFICATION</scope>
</reference>
<dbReference type="Proteomes" id="UP000095281">
    <property type="component" value="Unplaced"/>
</dbReference>
<dbReference type="InterPro" id="IPR001841">
    <property type="entry name" value="Znf_RING"/>
</dbReference>
<evidence type="ECO:0000313" key="6">
    <source>
        <dbReference type="WBParaSite" id="MhA1_Contig800.frz3.gene19"/>
    </source>
</evidence>
<dbReference type="SMART" id="SM00184">
    <property type="entry name" value="RING"/>
    <property type="match status" value="1"/>
</dbReference>
<evidence type="ECO:0000259" key="4">
    <source>
        <dbReference type="PROSITE" id="PS50089"/>
    </source>
</evidence>
<accession>A0A1I8BYK7</accession>
<evidence type="ECO:0000256" key="2">
    <source>
        <dbReference type="ARBA" id="ARBA00022833"/>
    </source>
</evidence>
<dbReference type="GO" id="GO:0008270">
    <property type="term" value="F:zinc ion binding"/>
    <property type="evidence" value="ECO:0007669"/>
    <property type="project" value="UniProtKB-KW"/>
</dbReference>
<dbReference type="SUPFAM" id="SSF57850">
    <property type="entry name" value="RING/U-box"/>
    <property type="match status" value="1"/>
</dbReference>
<name>A0A1I8BYK7_MELHA</name>
<dbReference type="InterPro" id="IPR013083">
    <property type="entry name" value="Znf_RING/FYVE/PHD"/>
</dbReference>
<evidence type="ECO:0000256" key="1">
    <source>
        <dbReference type="ARBA" id="ARBA00022771"/>
    </source>
</evidence>
<dbReference type="AlphaFoldDB" id="A0A1I8BYK7"/>
<evidence type="ECO:0000256" key="3">
    <source>
        <dbReference type="PROSITE-ProRule" id="PRU00175"/>
    </source>
</evidence>
<dbReference type="Pfam" id="PF13923">
    <property type="entry name" value="zf-C3HC4_2"/>
    <property type="match status" value="1"/>
</dbReference>
<keyword evidence="1 3" id="KW-0479">Metal-binding</keyword>
<feature type="domain" description="RING-type" evidence="4">
    <location>
        <begin position="3"/>
        <end position="55"/>
    </location>
</feature>